<evidence type="ECO:0000313" key="4">
    <source>
        <dbReference type="Proteomes" id="UP001303760"/>
    </source>
</evidence>
<proteinExistence type="predicted"/>
<evidence type="ECO:0000313" key="3">
    <source>
        <dbReference type="EMBL" id="KAK4234287.1"/>
    </source>
</evidence>
<evidence type="ECO:0000256" key="1">
    <source>
        <dbReference type="SAM" id="MobiDB-lite"/>
    </source>
</evidence>
<dbReference type="Proteomes" id="UP001303760">
    <property type="component" value="Unassembled WGS sequence"/>
</dbReference>
<reference evidence="3" key="2">
    <citation type="submission" date="2023-05" db="EMBL/GenBank/DDBJ databases">
        <authorList>
            <consortium name="Lawrence Berkeley National Laboratory"/>
            <person name="Steindorff A."/>
            <person name="Hensen N."/>
            <person name="Bonometti L."/>
            <person name="Westerberg I."/>
            <person name="Brannstrom I.O."/>
            <person name="Guillou S."/>
            <person name="Cros-Aarteil S."/>
            <person name="Calhoun S."/>
            <person name="Haridas S."/>
            <person name="Kuo A."/>
            <person name="Mondo S."/>
            <person name="Pangilinan J."/>
            <person name="Riley R."/>
            <person name="Labutti K."/>
            <person name="Andreopoulos B."/>
            <person name="Lipzen A."/>
            <person name="Chen C."/>
            <person name="Yanf M."/>
            <person name="Daum C."/>
            <person name="Ng V."/>
            <person name="Clum A."/>
            <person name="Ohm R."/>
            <person name="Martin F."/>
            <person name="Silar P."/>
            <person name="Natvig D."/>
            <person name="Lalanne C."/>
            <person name="Gautier V."/>
            <person name="Ament-Velasquez S.L."/>
            <person name="Kruys A."/>
            <person name="Hutchinson M.I."/>
            <person name="Powell A.J."/>
            <person name="Barry K."/>
            <person name="Miller A.N."/>
            <person name="Grigoriev I.V."/>
            <person name="Debuchy R."/>
            <person name="Gladieux P."/>
            <person name="Thoren M.H."/>
            <person name="Johannesson H."/>
        </authorList>
    </citation>
    <scope>NUCLEOTIDE SEQUENCE</scope>
    <source>
        <strain evidence="3">CBS 532.94</strain>
    </source>
</reference>
<evidence type="ECO:0000256" key="2">
    <source>
        <dbReference type="SAM" id="SignalP"/>
    </source>
</evidence>
<keyword evidence="4" id="KW-1185">Reference proteome</keyword>
<sequence length="115" mass="12469">MKRRHITLPALQFAAAAFFAQTAFAEKYCINKNLQVADMTNCDNANEGFSVIEGPAGVATGSSVTWNVEEFNGARAMPRTAAPEYDERDLESGGFGRLQDRDPSSTTTTTRRSGS</sequence>
<dbReference type="AlphaFoldDB" id="A0AAN7H7K9"/>
<protein>
    <submittedName>
        <fullName evidence="3">Uncharacterized protein</fullName>
    </submittedName>
</protein>
<name>A0AAN7H7K9_9PEZI</name>
<comment type="caution">
    <text evidence="3">The sequence shown here is derived from an EMBL/GenBank/DDBJ whole genome shotgun (WGS) entry which is preliminary data.</text>
</comment>
<keyword evidence="2" id="KW-0732">Signal</keyword>
<organism evidence="3 4">
    <name type="scientific">Achaetomium macrosporum</name>
    <dbReference type="NCBI Taxonomy" id="79813"/>
    <lineage>
        <taxon>Eukaryota</taxon>
        <taxon>Fungi</taxon>
        <taxon>Dikarya</taxon>
        <taxon>Ascomycota</taxon>
        <taxon>Pezizomycotina</taxon>
        <taxon>Sordariomycetes</taxon>
        <taxon>Sordariomycetidae</taxon>
        <taxon>Sordariales</taxon>
        <taxon>Chaetomiaceae</taxon>
        <taxon>Achaetomium</taxon>
    </lineage>
</organism>
<feature type="region of interest" description="Disordered" evidence="1">
    <location>
        <begin position="75"/>
        <end position="115"/>
    </location>
</feature>
<dbReference type="EMBL" id="MU860390">
    <property type="protein sequence ID" value="KAK4234287.1"/>
    <property type="molecule type" value="Genomic_DNA"/>
</dbReference>
<gene>
    <name evidence="3" type="ORF">C8A03DRAFT_37937</name>
</gene>
<feature type="compositionally biased region" description="Low complexity" evidence="1">
    <location>
        <begin position="104"/>
        <end position="115"/>
    </location>
</feature>
<accession>A0AAN7H7K9</accession>
<feature type="chain" id="PRO_5043010211" evidence="2">
    <location>
        <begin position="26"/>
        <end position="115"/>
    </location>
</feature>
<feature type="signal peptide" evidence="2">
    <location>
        <begin position="1"/>
        <end position="25"/>
    </location>
</feature>
<reference evidence="3" key="1">
    <citation type="journal article" date="2023" name="Mol. Phylogenet. Evol.">
        <title>Genome-scale phylogeny and comparative genomics of the fungal order Sordariales.</title>
        <authorList>
            <person name="Hensen N."/>
            <person name="Bonometti L."/>
            <person name="Westerberg I."/>
            <person name="Brannstrom I.O."/>
            <person name="Guillou S."/>
            <person name="Cros-Aarteil S."/>
            <person name="Calhoun S."/>
            <person name="Haridas S."/>
            <person name="Kuo A."/>
            <person name="Mondo S."/>
            <person name="Pangilinan J."/>
            <person name="Riley R."/>
            <person name="LaButti K."/>
            <person name="Andreopoulos B."/>
            <person name="Lipzen A."/>
            <person name="Chen C."/>
            <person name="Yan M."/>
            <person name="Daum C."/>
            <person name="Ng V."/>
            <person name="Clum A."/>
            <person name="Steindorff A."/>
            <person name="Ohm R.A."/>
            <person name="Martin F."/>
            <person name="Silar P."/>
            <person name="Natvig D.O."/>
            <person name="Lalanne C."/>
            <person name="Gautier V."/>
            <person name="Ament-Velasquez S.L."/>
            <person name="Kruys A."/>
            <person name="Hutchinson M.I."/>
            <person name="Powell A.J."/>
            <person name="Barry K."/>
            <person name="Miller A.N."/>
            <person name="Grigoriev I.V."/>
            <person name="Debuchy R."/>
            <person name="Gladieux P."/>
            <person name="Hiltunen Thoren M."/>
            <person name="Johannesson H."/>
        </authorList>
    </citation>
    <scope>NUCLEOTIDE SEQUENCE</scope>
    <source>
        <strain evidence="3">CBS 532.94</strain>
    </source>
</reference>